<dbReference type="Proteomes" id="UP001652625">
    <property type="component" value="Chromosome 06"/>
</dbReference>
<sequence length="178" mass="20660">MPTISLPWIPILSPKLRKIFMKAGYRAVFKSSANLKSLLTSRNKTKLPSNSHPGVYLIECECEQKYIGETKMKIATKTKQYQKNIFEEKLEQSAIGHHKIKCLCSVKWDQVKTLKVESKKFEGNVREAIEIQFSKCGPKNGNMNLDNGQYVKTQFWTPYFLYLRNIKEAKLKRTLKKP</sequence>
<evidence type="ECO:0000313" key="2">
    <source>
        <dbReference type="RefSeq" id="XP_065654806.1"/>
    </source>
</evidence>
<keyword evidence="1" id="KW-1185">Reference proteome</keyword>
<dbReference type="GeneID" id="136081421"/>
<organism evidence="1 2">
    <name type="scientific">Hydra vulgaris</name>
    <name type="common">Hydra</name>
    <name type="synonym">Hydra attenuata</name>
    <dbReference type="NCBI Taxonomy" id="6087"/>
    <lineage>
        <taxon>Eukaryota</taxon>
        <taxon>Metazoa</taxon>
        <taxon>Cnidaria</taxon>
        <taxon>Hydrozoa</taxon>
        <taxon>Hydroidolina</taxon>
        <taxon>Anthoathecata</taxon>
        <taxon>Aplanulata</taxon>
        <taxon>Hydridae</taxon>
        <taxon>Hydra</taxon>
    </lineage>
</organism>
<reference evidence="2" key="1">
    <citation type="submission" date="2025-08" db="UniProtKB">
        <authorList>
            <consortium name="RefSeq"/>
        </authorList>
    </citation>
    <scope>IDENTIFICATION</scope>
</reference>
<evidence type="ECO:0000313" key="1">
    <source>
        <dbReference type="Proteomes" id="UP001652625"/>
    </source>
</evidence>
<dbReference type="RefSeq" id="XP_065654806.1">
    <property type="nucleotide sequence ID" value="XM_065798734.1"/>
</dbReference>
<proteinExistence type="predicted"/>
<protein>
    <submittedName>
        <fullName evidence="2">Uncharacterized protein LOC136081421</fullName>
    </submittedName>
</protein>
<accession>A0ABM4BZW4</accession>
<gene>
    <name evidence="2" type="primary">LOC136081421</name>
</gene>
<name>A0ABM4BZW4_HYDVU</name>